<sequence>MSSKNIRYEPLPPYDAEDIEAATASAPASQIEAQERNPETERQQSNLVELQEERPGRLTQRECCQFAFLYFLTAVIGLIVIAAIIAKAAKNATGRHCFRTAVIKKRKLFAPMRSMSLSMQS</sequence>
<accession>A0A9P4TU48</accession>
<dbReference type="AlphaFoldDB" id="A0A9P4TU48"/>
<organism evidence="3 4">
    <name type="scientific">Tothia fuscella</name>
    <dbReference type="NCBI Taxonomy" id="1048955"/>
    <lineage>
        <taxon>Eukaryota</taxon>
        <taxon>Fungi</taxon>
        <taxon>Dikarya</taxon>
        <taxon>Ascomycota</taxon>
        <taxon>Pezizomycotina</taxon>
        <taxon>Dothideomycetes</taxon>
        <taxon>Pleosporomycetidae</taxon>
        <taxon>Venturiales</taxon>
        <taxon>Cylindrosympodiaceae</taxon>
        <taxon>Tothia</taxon>
    </lineage>
</organism>
<evidence type="ECO:0000256" key="2">
    <source>
        <dbReference type="SAM" id="Phobius"/>
    </source>
</evidence>
<reference evidence="3" key="1">
    <citation type="journal article" date="2020" name="Stud. Mycol.">
        <title>101 Dothideomycetes genomes: a test case for predicting lifestyles and emergence of pathogens.</title>
        <authorList>
            <person name="Haridas S."/>
            <person name="Albert R."/>
            <person name="Binder M."/>
            <person name="Bloem J."/>
            <person name="Labutti K."/>
            <person name="Salamov A."/>
            <person name="Andreopoulos B."/>
            <person name="Baker S."/>
            <person name="Barry K."/>
            <person name="Bills G."/>
            <person name="Bluhm B."/>
            <person name="Cannon C."/>
            <person name="Castanera R."/>
            <person name="Culley D."/>
            <person name="Daum C."/>
            <person name="Ezra D."/>
            <person name="Gonzalez J."/>
            <person name="Henrissat B."/>
            <person name="Kuo A."/>
            <person name="Liang C."/>
            <person name="Lipzen A."/>
            <person name="Lutzoni F."/>
            <person name="Magnuson J."/>
            <person name="Mondo S."/>
            <person name="Nolan M."/>
            <person name="Ohm R."/>
            <person name="Pangilinan J."/>
            <person name="Park H.-J."/>
            <person name="Ramirez L."/>
            <person name="Alfaro M."/>
            <person name="Sun H."/>
            <person name="Tritt A."/>
            <person name="Yoshinaga Y."/>
            <person name="Zwiers L.-H."/>
            <person name="Turgeon B."/>
            <person name="Goodwin S."/>
            <person name="Spatafora J."/>
            <person name="Crous P."/>
            <person name="Grigoriev I."/>
        </authorList>
    </citation>
    <scope>NUCLEOTIDE SEQUENCE</scope>
    <source>
        <strain evidence="3">CBS 130266</strain>
    </source>
</reference>
<protein>
    <submittedName>
        <fullName evidence="3">Uncharacterized protein</fullName>
    </submittedName>
</protein>
<dbReference type="Proteomes" id="UP000800235">
    <property type="component" value="Unassembled WGS sequence"/>
</dbReference>
<keyword evidence="2" id="KW-1133">Transmembrane helix</keyword>
<proteinExistence type="predicted"/>
<comment type="caution">
    <text evidence="3">The sequence shown here is derived from an EMBL/GenBank/DDBJ whole genome shotgun (WGS) entry which is preliminary data.</text>
</comment>
<gene>
    <name evidence="3" type="ORF">EJ08DRAFT_701593</name>
</gene>
<dbReference type="EMBL" id="MU007089">
    <property type="protein sequence ID" value="KAF2422638.1"/>
    <property type="molecule type" value="Genomic_DNA"/>
</dbReference>
<keyword evidence="4" id="KW-1185">Reference proteome</keyword>
<feature type="region of interest" description="Disordered" evidence="1">
    <location>
        <begin position="23"/>
        <end position="56"/>
    </location>
</feature>
<name>A0A9P4TU48_9PEZI</name>
<evidence type="ECO:0000313" key="4">
    <source>
        <dbReference type="Proteomes" id="UP000800235"/>
    </source>
</evidence>
<keyword evidence="2" id="KW-0472">Membrane</keyword>
<evidence type="ECO:0000313" key="3">
    <source>
        <dbReference type="EMBL" id="KAF2422638.1"/>
    </source>
</evidence>
<evidence type="ECO:0000256" key="1">
    <source>
        <dbReference type="SAM" id="MobiDB-lite"/>
    </source>
</evidence>
<feature type="compositionally biased region" description="Basic and acidic residues" evidence="1">
    <location>
        <begin position="33"/>
        <end position="42"/>
    </location>
</feature>
<keyword evidence="2" id="KW-0812">Transmembrane</keyword>
<feature type="transmembrane region" description="Helical" evidence="2">
    <location>
        <begin position="67"/>
        <end position="86"/>
    </location>
</feature>